<proteinExistence type="predicted"/>
<dbReference type="InterPro" id="IPR010994">
    <property type="entry name" value="RuvA_2-like"/>
</dbReference>
<name>G4A8I3_AGGAC</name>
<feature type="domain" description="Helix-hairpin-helix DNA-binding motif class 1" evidence="2">
    <location>
        <begin position="215"/>
        <end position="234"/>
    </location>
</feature>
<evidence type="ECO:0000313" key="4">
    <source>
        <dbReference type="Proteomes" id="UP000005508"/>
    </source>
</evidence>
<gene>
    <name evidence="3" type="ORF">SC1083_1134</name>
</gene>
<evidence type="ECO:0000313" key="3">
    <source>
        <dbReference type="EMBL" id="EGY33898.1"/>
    </source>
</evidence>
<dbReference type="GO" id="GO:0015628">
    <property type="term" value="P:protein secretion by the type II secretion system"/>
    <property type="evidence" value="ECO:0007669"/>
    <property type="project" value="TreeGrafter"/>
</dbReference>
<dbReference type="SMART" id="SM00278">
    <property type="entry name" value="HhH1"/>
    <property type="match status" value="2"/>
</dbReference>
<dbReference type="GO" id="GO:0006281">
    <property type="term" value="P:DNA repair"/>
    <property type="evidence" value="ECO:0007669"/>
    <property type="project" value="InterPro"/>
</dbReference>
<dbReference type="PANTHER" id="PTHR21180:SF32">
    <property type="entry name" value="ENDONUCLEASE_EXONUCLEASE_PHOSPHATASE FAMILY DOMAIN-CONTAINING PROTEIN 1"/>
    <property type="match status" value="1"/>
</dbReference>
<sequence length="238" mass="26364">MEFCSNENIYRLFCYLKVRCVFTAFFHSPEEEEKMKSLKSLLALAVAMTVSTTVFAEESVFTEVKDGAKSAWQTVKSDAKTVGGKVKEGAVKVKDATKKKFVEAKEATKETFREAKDATKEKFAEAKDATKKKFAEGKKAVKDTFQNEKPAPVEDKSTTKEKSAVENKAKITRSKKVDINTADAAILENLSGIGEAKAKAIVEYREKNGKFKNLNDLSNVPGIGDATLEKVKSHVRFN</sequence>
<dbReference type="Gene3D" id="1.10.150.280">
    <property type="entry name" value="AF1531-like domain"/>
    <property type="match status" value="1"/>
</dbReference>
<feature type="domain" description="Helix-hairpin-helix DNA-binding motif class 1" evidence="2">
    <location>
        <begin position="185"/>
        <end position="204"/>
    </location>
</feature>
<dbReference type="Pfam" id="PF12836">
    <property type="entry name" value="HHH_3"/>
    <property type="match status" value="1"/>
</dbReference>
<dbReference type="GO" id="GO:0003677">
    <property type="term" value="F:DNA binding"/>
    <property type="evidence" value="ECO:0007669"/>
    <property type="project" value="InterPro"/>
</dbReference>
<dbReference type="PANTHER" id="PTHR21180">
    <property type="entry name" value="ENDONUCLEASE/EXONUCLEASE/PHOSPHATASE FAMILY DOMAIN-CONTAINING PROTEIN 1"/>
    <property type="match status" value="1"/>
</dbReference>
<dbReference type="PATRIC" id="fig|907488.3.peg.1114"/>
<dbReference type="AlphaFoldDB" id="G4A8I3"/>
<dbReference type="SUPFAM" id="SSF47781">
    <property type="entry name" value="RuvA domain 2-like"/>
    <property type="match status" value="1"/>
</dbReference>
<dbReference type="GO" id="GO:0015627">
    <property type="term" value="C:type II protein secretion system complex"/>
    <property type="evidence" value="ECO:0007669"/>
    <property type="project" value="TreeGrafter"/>
</dbReference>
<dbReference type="EMBL" id="AEJM01000020">
    <property type="protein sequence ID" value="EGY33898.1"/>
    <property type="molecule type" value="Genomic_DNA"/>
</dbReference>
<dbReference type="InterPro" id="IPR003583">
    <property type="entry name" value="Hlx-hairpin-Hlx_DNA-bd_motif"/>
</dbReference>
<organism evidence="3 4">
    <name type="scientific">Aggregatibacter actinomycetemcomitans serotype e str. SC1083</name>
    <dbReference type="NCBI Taxonomy" id="907488"/>
    <lineage>
        <taxon>Bacteria</taxon>
        <taxon>Pseudomonadati</taxon>
        <taxon>Pseudomonadota</taxon>
        <taxon>Gammaproteobacteria</taxon>
        <taxon>Pasteurellales</taxon>
        <taxon>Pasteurellaceae</taxon>
        <taxon>Aggregatibacter</taxon>
    </lineage>
</organism>
<dbReference type="NCBIfam" id="TIGR00426">
    <property type="entry name" value="competence protein ComEA helix-hairpin-helix repeat region"/>
    <property type="match status" value="1"/>
</dbReference>
<evidence type="ECO:0000259" key="2">
    <source>
        <dbReference type="SMART" id="SM00278"/>
    </source>
</evidence>
<dbReference type="Proteomes" id="UP000005508">
    <property type="component" value="Unassembled WGS sequence"/>
</dbReference>
<reference evidence="3 4" key="1">
    <citation type="submission" date="2010-10" db="EMBL/GenBank/DDBJ databases">
        <authorList>
            <person name="Chen C."/>
            <person name="Kittichotirat W."/>
            <person name="Asikainen S."/>
            <person name="Bumgarner R."/>
        </authorList>
    </citation>
    <scope>NUCLEOTIDE SEQUENCE [LARGE SCALE GENOMIC DNA]</scope>
    <source>
        <strain evidence="3 4">SC1083</strain>
    </source>
</reference>
<accession>G4A8I3</accession>
<dbReference type="SMR" id="G4A8I3"/>
<protein>
    <submittedName>
        <fullName evidence="3">Competence protein comEA</fullName>
    </submittedName>
</protein>
<dbReference type="InterPro" id="IPR051675">
    <property type="entry name" value="Endo/Exo/Phosphatase_dom_1"/>
</dbReference>
<evidence type="ECO:0000256" key="1">
    <source>
        <dbReference type="SAM" id="MobiDB-lite"/>
    </source>
</evidence>
<comment type="caution">
    <text evidence="3">The sequence shown here is derived from an EMBL/GenBank/DDBJ whole genome shotgun (WGS) entry which is preliminary data.</text>
</comment>
<dbReference type="InterPro" id="IPR004509">
    <property type="entry name" value="Competence_ComEA_HhH"/>
</dbReference>
<feature type="region of interest" description="Disordered" evidence="1">
    <location>
        <begin position="144"/>
        <end position="167"/>
    </location>
</feature>